<organism evidence="2 3">
    <name type="scientific">Flavobacterium cheongpyeongense</name>
    <dbReference type="NCBI Taxonomy" id="2212651"/>
    <lineage>
        <taxon>Bacteria</taxon>
        <taxon>Pseudomonadati</taxon>
        <taxon>Bacteroidota</taxon>
        <taxon>Flavobacteriia</taxon>
        <taxon>Flavobacteriales</taxon>
        <taxon>Flavobacteriaceae</taxon>
        <taxon>Flavobacterium</taxon>
    </lineage>
</organism>
<evidence type="ECO:0008006" key="4">
    <source>
        <dbReference type="Google" id="ProtNLM"/>
    </source>
</evidence>
<feature type="transmembrane region" description="Helical" evidence="1">
    <location>
        <begin position="250"/>
        <end position="273"/>
    </location>
</feature>
<name>A0A2V4BIX7_9FLAO</name>
<feature type="transmembrane region" description="Helical" evidence="1">
    <location>
        <begin position="336"/>
        <end position="354"/>
    </location>
</feature>
<keyword evidence="1" id="KW-1133">Transmembrane helix</keyword>
<dbReference type="AlphaFoldDB" id="A0A2V4BIX7"/>
<keyword evidence="3" id="KW-1185">Reference proteome</keyword>
<proteinExistence type="predicted"/>
<feature type="transmembrane region" description="Helical" evidence="1">
    <location>
        <begin position="113"/>
        <end position="130"/>
    </location>
</feature>
<feature type="transmembrane region" description="Helical" evidence="1">
    <location>
        <begin position="167"/>
        <end position="190"/>
    </location>
</feature>
<gene>
    <name evidence="2" type="ORF">DMB65_20345</name>
</gene>
<feature type="transmembrane region" description="Helical" evidence="1">
    <location>
        <begin position="310"/>
        <end position="330"/>
    </location>
</feature>
<accession>A0A2V4BIX7</accession>
<protein>
    <recommendedName>
        <fullName evidence="4">Polysaccharide biosynthesis protein</fullName>
    </recommendedName>
</protein>
<sequence>MAIPFLVIHYSSKEVWGSFVSILLFTLFALQIINWGNKEYLLREFSKYPSKINQNFSENMITRLPLVVCFSIVGFVIFPIYFGFWIMIWIIGRYFNHSVESLILYQKKFKSSLVIEFMSFALFGLFFFFLRSKVDVYLLLIIYSSYQFIKGFLYFVLFKKYLSFQKLIFNIGYFKVSFSFFLLSILGFLGSKIDVCITDYFGNKTITAEYQIINSLLVFTMSITSFIYAPFTKMIYRNNDDVMHKSKKTLTFLGLIIVPASLLVIYLILKYYLKTNFSIVFYLIAFIYVYPSYLFCLDIVNLFKQHKEKIVVLFLFIGVVLTAVLSSLFLYLDYGIIGVLLGSAIAQLTILILFKLTNKYVL</sequence>
<reference evidence="2 3" key="1">
    <citation type="submission" date="2018-05" db="EMBL/GenBank/DDBJ databases">
        <title>Flavobacterium sp. strain IMCC34759, incomplete genome.</title>
        <authorList>
            <person name="Joung Y."/>
            <person name="Cho J."/>
        </authorList>
    </citation>
    <scope>NUCLEOTIDE SEQUENCE [LARGE SCALE GENOMIC DNA]</scope>
    <source>
        <strain evidence="2 3">IMCC34759</strain>
    </source>
</reference>
<feature type="transmembrane region" description="Helical" evidence="1">
    <location>
        <begin position="64"/>
        <end position="92"/>
    </location>
</feature>
<comment type="caution">
    <text evidence="2">The sequence shown here is derived from an EMBL/GenBank/DDBJ whole genome shotgun (WGS) entry which is preliminary data.</text>
</comment>
<keyword evidence="1" id="KW-0812">Transmembrane</keyword>
<evidence type="ECO:0000256" key="1">
    <source>
        <dbReference type="SAM" id="Phobius"/>
    </source>
</evidence>
<dbReference type="Proteomes" id="UP000247903">
    <property type="component" value="Unassembled WGS sequence"/>
</dbReference>
<keyword evidence="1" id="KW-0472">Membrane</keyword>
<feature type="transmembrane region" description="Helical" evidence="1">
    <location>
        <begin position="279"/>
        <end position="303"/>
    </location>
</feature>
<dbReference type="EMBL" id="QJHK01000028">
    <property type="protein sequence ID" value="PXY38908.1"/>
    <property type="molecule type" value="Genomic_DNA"/>
</dbReference>
<feature type="transmembrane region" description="Helical" evidence="1">
    <location>
        <begin position="15"/>
        <end position="33"/>
    </location>
</feature>
<feature type="transmembrane region" description="Helical" evidence="1">
    <location>
        <begin position="210"/>
        <end position="229"/>
    </location>
</feature>
<evidence type="ECO:0000313" key="3">
    <source>
        <dbReference type="Proteomes" id="UP000247903"/>
    </source>
</evidence>
<evidence type="ECO:0000313" key="2">
    <source>
        <dbReference type="EMBL" id="PXY38908.1"/>
    </source>
</evidence>
<feature type="transmembrane region" description="Helical" evidence="1">
    <location>
        <begin position="136"/>
        <end position="155"/>
    </location>
</feature>